<accession>A0A3G2KF65</accession>
<organism evidence="1 2">
    <name type="scientific">Arthrobacter phage Cote</name>
    <dbReference type="NCBI Taxonomy" id="2419953"/>
    <lineage>
        <taxon>Viruses</taxon>
        <taxon>Duplodnaviria</taxon>
        <taxon>Heunggongvirae</taxon>
        <taxon>Uroviricota</taxon>
        <taxon>Caudoviricetes</taxon>
        <taxon>Coralvirus</taxon>
        <taxon>Coralvirus coral</taxon>
    </lineage>
</organism>
<proteinExistence type="predicted"/>
<evidence type="ECO:0000313" key="1">
    <source>
        <dbReference type="EMBL" id="AYN57632.1"/>
    </source>
</evidence>
<name>A0A3G2KF65_9CAUD</name>
<dbReference type="EMBL" id="MH834608">
    <property type="protein sequence ID" value="AYN57632.1"/>
    <property type="molecule type" value="Genomic_DNA"/>
</dbReference>
<evidence type="ECO:0000313" key="2">
    <source>
        <dbReference type="Proteomes" id="UP000282541"/>
    </source>
</evidence>
<reference evidence="1 2" key="1">
    <citation type="submission" date="2018-09" db="EMBL/GenBank/DDBJ databases">
        <authorList>
            <person name="Rimple P.A."/>
            <person name="Stoner T.H."/>
            <person name="Garlena R.A."/>
            <person name="Russell D.A."/>
            <person name="Pope W.H."/>
            <person name="Jacobs-Sera D."/>
            <person name="Hatfull G.F."/>
        </authorList>
    </citation>
    <scope>NUCLEOTIDE SEQUENCE [LARGE SCALE GENOMIC DNA]</scope>
</reference>
<gene>
    <name evidence="1" type="primary">60</name>
    <name evidence="1" type="ORF">PBI_COTE_60</name>
</gene>
<dbReference type="Proteomes" id="UP000282541">
    <property type="component" value="Segment"/>
</dbReference>
<protein>
    <submittedName>
        <fullName evidence="1">Uncharacterized protein</fullName>
    </submittedName>
</protein>
<sequence>MTTTTNEPDEIVYLGVYCDKCGATATGDFKVRASDSSETRLGYVRAWAAGQGWEIRPGLDLCGDCSKDGADMRELLEAVEVVGRHMRAGEFLSAAAALADLEALVKRGLA</sequence>